<dbReference type="Pfam" id="PF00168">
    <property type="entry name" value="C2"/>
    <property type="match status" value="1"/>
</dbReference>
<dbReference type="Gene3D" id="2.60.40.150">
    <property type="entry name" value="C2 domain"/>
    <property type="match status" value="1"/>
</dbReference>
<gene>
    <name evidence="3" type="ORF">RJ639_025457</name>
</gene>
<feature type="compositionally biased region" description="Polar residues" evidence="1">
    <location>
        <begin position="153"/>
        <end position="163"/>
    </location>
</feature>
<comment type="caution">
    <text evidence="3">The sequence shown here is derived from an EMBL/GenBank/DDBJ whole genome shotgun (WGS) entry which is preliminary data.</text>
</comment>
<dbReference type="CDD" id="cd04051">
    <property type="entry name" value="C2_SRC2_like"/>
    <property type="match status" value="1"/>
</dbReference>
<dbReference type="PROSITE" id="PS50004">
    <property type="entry name" value="C2"/>
    <property type="match status" value="1"/>
</dbReference>
<dbReference type="InterPro" id="IPR044750">
    <property type="entry name" value="C2_SRC2/BAP"/>
</dbReference>
<feature type="compositionally biased region" description="Pro residues" evidence="1">
    <location>
        <begin position="172"/>
        <end position="199"/>
    </location>
</feature>
<dbReference type="PANTHER" id="PTHR32246">
    <property type="entry name" value="INGRESSION PROTEIN FIC1"/>
    <property type="match status" value="1"/>
</dbReference>
<feature type="domain" description="C2" evidence="2">
    <location>
        <begin position="1"/>
        <end position="116"/>
    </location>
</feature>
<dbReference type="Proteomes" id="UP001188597">
    <property type="component" value="Unassembled WGS sequence"/>
</dbReference>
<dbReference type="SMART" id="SM00239">
    <property type="entry name" value="C2"/>
    <property type="match status" value="1"/>
</dbReference>
<protein>
    <recommendedName>
        <fullName evidence="2">C2 domain-containing protein</fullName>
    </recommendedName>
</protein>
<evidence type="ECO:0000313" key="3">
    <source>
        <dbReference type="EMBL" id="KAK2996588.1"/>
    </source>
</evidence>
<dbReference type="GO" id="GO:0006952">
    <property type="term" value="P:defense response"/>
    <property type="evidence" value="ECO:0007669"/>
    <property type="project" value="InterPro"/>
</dbReference>
<feature type="region of interest" description="Disordered" evidence="1">
    <location>
        <begin position="148"/>
        <end position="201"/>
    </location>
</feature>
<evidence type="ECO:0000259" key="2">
    <source>
        <dbReference type="PROSITE" id="PS50004"/>
    </source>
</evidence>
<dbReference type="InterPro" id="IPR035892">
    <property type="entry name" value="C2_domain_sf"/>
</dbReference>
<dbReference type="InterPro" id="IPR000008">
    <property type="entry name" value="C2_dom"/>
</dbReference>
<accession>A0AA88RUN6</accession>
<dbReference type="SUPFAM" id="SSF49562">
    <property type="entry name" value="C2 domain (Calcium/lipid-binding domain, CaLB)"/>
    <property type="match status" value="1"/>
</dbReference>
<keyword evidence="4" id="KW-1185">Reference proteome</keyword>
<evidence type="ECO:0000313" key="4">
    <source>
        <dbReference type="Proteomes" id="UP001188597"/>
    </source>
</evidence>
<sequence>MAATRPPLKPLDLEITVVSAKHLQNVNWRSGGDLKPYAILWTDPDRRLATKSDDSGSTRPVWNERFLLPLTLPPHDSLLTLEIFHSKPSETPKPLVGVLRFPLKDLVDPDDSTKLRTFDLRRPSGRPQGKIRLKLAIRERPLPDYHIAPQPSYYYNTAPPSQSRDFRRYSSLPPPPPPPPQQATSMPPSPSQSPAPYPYAPHSDPYSGYYAGYYPQLAPVPPPRPYFDQQSSYGRPSAPVDYTPYDQKQKGGRMGLGAGLAVGAVAGALGGLALDEGLKYEEDKIADNVASELSAADDYTDYRPNY</sequence>
<dbReference type="EMBL" id="JAVXUP010004900">
    <property type="protein sequence ID" value="KAK2996588.1"/>
    <property type="molecule type" value="Genomic_DNA"/>
</dbReference>
<dbReference type="AlphaFoldDB" id="A0AA88RUN6"/>
<reference evidence="3" key="1">
    <citation type="submission" date="2022-12" db="EMBL/GenBank/DDBJ databases">
        <title>Draft genome assemblies for two species of Escallonia (Escalloniales).</title>
        <authorList>
            <person name="Chanderbali A."/>
            <person name="Dervinis C."/>
            <person name="Anghel I."/>
            <person name="Soltis D."/>
            <person name="Soltis P."/>
            <person name="Zapata F."/>
        </authorList>
    </citation>
    <scope>NUCLEOTIDE SEQUENCE</scope>
    <source>
        <strain evidence="3">UCBG64.0493</strain>
        <tissue evidence="3">Leaf</tissue>
    </source>
</reference>
<proteinExistence type="predicted"/>
<name>A0AA88RUN6_9ASTE</name>
<organism evidence="3 4">
    <name type="scientific">Escallonia herrerae</name>
    <dbReference type="NCBI Taxonomy" id="1293975"/>
    <lineage>
        <taxon>Eukaryota</taxon>
        <taxon>Viridiplantae</taxon>
        <taxon>Streptophyta</taxon>
        <taxon>Embryophyta</taxon>
        <taxon>Tracheophyta</taxon>
        <taxon>Spermatophyta</taxon>
        <taxon>Magnoliopsida</taxon>
        <taxon>eudicotyledons</taxon>
        <taxon>Gunneridae</taxon>
        <taxon>Pentapetalae</taxon>
        <taxon>asterids</taxon>
        <taxon>campanulids</taxon>
        <taxon>Escalloniales</taxon>
        <taxon>Escalloniaceae</taxon>
        <taxon>Escallonia</taxon>
    </lineage>
</organism>
<evidence type="ECO:0000256" key="1">
    <source>
        <dbReference type="SAM" id="MobiDB-lite"/>
    </source>
</evidence>
<dbReference type="PANTHER" id="PTHR32246:SF68">
    <property type="entry name" value="OS01G0853800 PROTEIN"/>
    <property type="match status" value="1"/>
</dbReference>